<dbReference type="SUPFAM" id="SSF47413">
    <property type="entry name" value="lambda repressor-like DNA-binding domains"/>
    <property type="match status" value="1"/>
</dbReference>
<organism evidence="2 3">
    <name type="scientific">Bordetella genomosp. 5</name>
    <dbReference type="NCBI Taxonomy" id="1395608"/>
    <lineage>
        <taxon>Bacteria</taxon>
        <taxon>Pseudomonadati</taxon>
        <taxon>Pseudomonadota</taxon>
        <taxon>Betaproteobacteria</taxon>
        <taxon>Burkholderiales</taxon>
        <taxon>Alcaligenaceae</taxon>
        <taxon>Bordetella</taxon>
    </lineage>
</organism>
<protein>
    <recommendedName>
        <fullName evidence="1">HTH cro/C1-type domain-containing protein</fullName>
    </recommendedName>
</protein>
<dbReference type="AlphaFoldDB" id="A0A261SZC8"/>
<accession>A0A261SZC8</accession>
<evidence type="ECO:0000313" key="2">
    <source>
        <dbReference type="EMBL" id="OZI42724.1"/>
    </source>
</evidence>
<dbReference type="Gene3D" id="1.10.260.40">
    <property type="entry name" value="lambda repressor-like DNA-binding domains"/>
    <property type="match status" value="1"/>
</dbReference>
<gene>
    <name evidence="2" type="ORF">CAL25_23780</name>
</gene>
<dbReference type="InterPro" id="IPR010982">
    <property type="entry name" value="Lambda_DNA-bd_dom_sf"/>
</dbReference>
<dbReference type="InterPro" id="IPR001387">
    <property type="entry name" value="Cro/C1-type_HTH"/>
</dbReference>
<dbReference type="Proteomes" id="UP000216913">
    <property type="component" value="Unassembled WGS sequence"/>
</dbReference>
<dbReference type="SMART" id="SM00530">
    <property type="entry name" value="HTH_XRE"/>
    <property type="match status" value="1"/>
</dbReference>
<name>A0A261SZC8_9BORD</name>
<dbReference type="PROSITE" id="PS50943">
    <property type="entry name" value="HTH_CROC1"/>
    <property type="match status" value="1"/>
</dbReference>
<reference evidence="2 3" key="1">
    <citation type="submission" date="2017-05" db="EMBL/GenBank/DDBJ databases">
        <title>Complete and WGS of Bordetella genogroups.</title>
        <authorList>
            <person name="Spilker T."/>
            <person name="LiPuma J."/>
        </authorList>
    </citation>
    <scope>NUCLEOTIDE SEQUENCE [LARGE SCALE GENOMIC DNA]</scope>
    <source>
        <strain evidence="2 3">AU10456</strain>
    </source>
</reference>
<proteinExistence type="predicted"/>
<dbReference type="GO" id="GO:0003677">
    <property type="term" value="F:DNA binding"/>
    <property type="evidence" value="ECO:0007669"/>
    <property type="project" value="InterPro"/>
</dbReference>
<evidence type="ECO:0000313" key="3">
    <source>
        <dbReference type="Proteomes" id="UP000216913"/>
    </source>
</evidence>
<dbReference type="EMBL" id="NEVP01000017">
    <property type="protein sequence ID" value="OZI42724.1"/>
    <property type="molecule type" value="Genomic_DNA"/>
</dbReference>
<feature type="domain" description="HTH cro/C1-type" evidence="1">
    <location>
        <begin position="39"/>
        <end position="92"/>
    </location>
</feature>
<sequence length="174" mass="19331">MNQRDTPGRRTLSQCDSRYHHCNTEPSFNSGVNTFSDRLKHARRVRGYTQHQLSRVSGVSQSAIASYESGQRRFSRSAQQLAHALKIDPVWLDTGTGSMTPVVPQTTTTLREPSSDVASDIHPWPFSGMTAAEYHALSAEQQRLIDSVLRTMLREFQAASLPASPAPPAPRRGR</sequence>
<comment type="caution">
    <text evidence="2">The sequence shown here is derived from an EMBL/GenBank/DDBJ whole genome shotgun (WGS) entry which is preliminary data.</text>
</comment>
<keyword evidence="3" id="KW-1185">Reference proteome</keyword>
<evidence type="ECO:0000259" key="1">
    <source>
        <dbReference type="PROSITE" id="PS50943"/>
    </source>
</evidence>
<dbReference type="CDD" id="cd00093">
    <property type="entry name" value="HTH_XRE"/>
    <property type="match status" value="1"/>
</dbReference>
<dbReference type="Pfam" id="PF01381">
    <property type="entry name" value="HTH_3"/>
    <property type="match status" value="1"/>
</dbReference>